<dbReference type="GO" id="GO:0043565">
    <property type="term" value="F:sequence-specific DNA binding"/>
    <property type="evidence" value="ECO:0007669"/>
    <property type="project" value="InterPro"/>
</dbReference>
<dbReference type="EnsemblMetazoa" id="XM_030981057">
    <property type="protein sequence ID" value="XP_030836917"/>
    <property type="gene ID" value="LOC591914"/>
</dbReference>
<evidence type="ECO:0000259" key="8">
    <source>
        <dbReference type="PROSITE" id="PS50061"/>
    </source>
</evidence>
<reference evidence="10" key="1">
    <citation type="submission" date="2015-02" db="EMBL/GenBank/DDBJ databases">
        <title>Genome sequencing for Strongylocentrotus purpuratus.</title>
        <authorList>
            <person name="Murali S."/>
            <person name="Liu Y."/>
            <person name="Vee V."/>
            <person name="English A."/>
            <person name="Wang M."/>
            <person name="Skinner E."/>
            <person name="Han Y."/>
            <person name="Muzny D.M."/>
            <person name="Worley K.C."/>
            <person name="Gibbs R.A."/>
        </authorList>
    </citation>
    <scope>NUCLEOTIDE SEQUENCE</scope>
</reference>
<dbReference type="Proteomes" id="UP000007110">
    <property type="component" value="Unassembled WGS sequence"/>
</dbReference>
<dbReference type="GO" id="GO:0005634">
    <property type="term" value="C:nucleus"/>
    <property type="evidence" value="ECO:0000318"/>
    <property type="project" value="GO_Central"/>
</dbReference>
<dbReference type="Gene3D" id="1.10.10.10">
    <property type="entry name" value="Winged helix-like DNA-binding domain superfamily/Winged helix DNA-binding domain"/>
    <property type="match status" value="1"/>
</dbReference>
<keyword evidence="4 6" id="KW-0238">DNA-binding</keyword>
<evidence type="ECO:0000313" key="9">
    <source>
        <dbReference type="EnsemblMetazoa" id="XP_030836917"/>
    </source>
</evidence>
<dbReference type="OrthoDB" id="8196042at2759"/>
<accession>A0A7M7NIE3</accession>
<feature type="compositionally biased region" description="Basic residues" evidence="7">
    <location>
        <begin position="226"/>
        <end position="254"/>
    </location>
</feature>
<proteinExistence type="inferred from homology"/>
<organism evidence="9 10">
    <name type="scientific">Strongylocentrotus purpuratus</name>
    <name type="common">Purple sea urchin</name>
    <dbReference type="NCBI Taxonomy" id="7668"/>
    <lineage>
        <taxon>Eukaryota</taxon>
        <taxon>Metazoa</taxon>
        <taxon>Echinodermata</taxon>
        <taxon>Eleutherozoa</taxon>
        <taxon>Echinozoa</taxon>
        <taxon>Echinoidea</taxon>
        <taxon>Euechinoidea</taxon>
        <taxon>Echinacea</taxon>
        <taxon>Camarodonta</taxon>
        <taxon>Echinidea</taxon>
        <taxon>Strongylocentrotidae</taxon>
        <taxon>Strongylocentrotus</taxon>
    </lineage>
</organism>
<reference evidence="9" key="2">
    <citation type="submission" date="2021-01" db="UniProtKB">
        <authorList>
            <consortium name="EnsemblMetazoa"/>
        </authorList>
    </citation>
    <scope>IDENTIFICATION</scope>
</reference>
<comment type="similarity">
    <text evidence="2 6">Belongs to the ETS family.</text>
</comment>
<keyword evidence="5 6" id="KW-0539">Nucleus</keyword>
<dbReference type="InterPro" id="IPR000418">
    <property type="entry name" value="Ets_dom"/>
</dbReference>
<dbReference type="PROSITE" id="PS00346">
    <property type="entry name" value="ETS_DOMAIN_2"/>
    <property type="match status" value="1"/>
</dbReference>
<dbReference type="GO" id="GO:0000981">
    <property type="term" value="F:DNA-binding transcription factor activity, RNA polymerase II-specific"/>
    <property type="evidence" value="ECO:0000318"/>
    <property type="project" value="GO_Central"/>
</dbReference>
<sequence>MAAILDGQFFDFSMGPSDKTYQSSSSPAVIVQINDVLLTPSELLSPTALEYLAEEIEINTIDELAGIIDRHDLKACDRSNSEDAHQKPHETIMAAHALLDISPTTNGEEKKFITVDFIRDSPPSSPLPAENIDPGVADEQEDDEHGVLKQRVSHIHLDEETMRELTQKGMATPSVETLNTLMQATLRQTDPNQVLTVPTSQFAFEPPSEHNIEMSYEISIDSDHHQNHHHKHHHHHEGKDHKRHKKSKKSRKPKVKSESPLQLSNGGIRKKPKDAHTTYLWEFLLELLQNTEMCPRFIKWTSREQGIFKLVDSKAVSKLWGIHKNKPDMNYETMGRALRYYYQRGILSKVDGQRLVYKFCEIPKNIREIDCS</sequence>
<evidence type="ECO:0000256" key="3">
    <source>
        <dbReference type="ARBA" id="ARBA00022473"/>
    </source>
</evidence>
<feature type="domain" description="ETS" evidence="8">
    <location>
        <begin position="278"/>
        <end position="360"/>
    </location>
</feature>
<dbReference type="InterPro" id="IPR036390">
    <property type="entry name" value="WH_DNA-bd_sf"/>
</dbReference>
<evidence type="ECO:0000256" key="7">
    <source>
        <dbReference type="SAM" id="MobiDB-lite"/>
    </source>
</evidence>
<dbReference type="PROSITE" id="PS00345">
    <property type="entry name" value="ETS_DOMAIN_1"/>
    <property type="match status" value="1"/>
</dbReference>
<dbReference type="PROSITE" id="PS50061">
    <property type="entry name" value="ETS_DOMAIN_3"/>
    <property type="match status" value="1"/>
</dbReference>
<evidence type="ECO:0000256" key="1">
    <source>
        <dbReference type="ARBA" id="ARBA00004123"/>
    </source>
</evidence>
<dbReference type="PANTHER" id="PTHR11849">
    <property type="entry name" value="ETS"/>
    <property type="match status" value="1"/>
</dbReference>
<dbReference type="OMA" id="CDTEVNK"/>
<evidence type="ECO:0000256" key="2">
    <source>
        <dbReference type="ARBA" id="ARBA00005562"/>
    </source>
</evidence>
<dbReference type="InParanoid" id="A0A7M7NIE3"/>
<evidence type="ECO:0000256" key="6">
    <source>
        <dbReference type="RuleBase" id="RU004019"/>
    </source>
</evidence>
<dbReference type="InterPro" id="IPR046328">
    <property type="entry name" value="ETS_fam"/>
</dbReference>
<protein>
    <recommendedName>
        <fullName evidence="8">ETS domain-containing protein</fullName>
    </recommendedName>
</protein>
<dbReference type="SUPFAM" id="SSF46785">
    <property type="entry name" value="Winged helix' DNA-binding domain"/>
    <property type="match status" value="1"/>
</dbReference>
<dbReference type="RefSeq" id="XP_030836917.1">
    <property type="nucleotide sequence ID" value="XM_030981057.1"/>
</dbReference>
<dbReference type="PANTHER" id="PTHR11849:SF191">
    <property type="entry name" value="ECDYSONE-INDUCED PROTEIN 74EF ISOFORM B"/>
    <property type="match status" value="1"/>
</dbReference>
<dbReference type="InterPro" id="IPR036388">
    <property type="entry name" value="WH-like_DNA-bd_sf"/>
</dbReference>
<dbReference type="GeneID" id="591914"/>
<dbReference type="Pfam" id="PF00178">
    <property type="entry name" value="Ets"/>
    <property type="match status" value="1"/>
</dbReference>
<dbReference type="KEGG" id="spu:591914"/>
<dbReference type="PRINTS" id="PR00454">
    <property type="entry name" value="ETSDOMAIN"/>
</dbReference>
<dbReference type="GO" id="GO:0030154">
    <property type="term" value="P:cell differentiation"/>
    <property type="evidence" value="ECO:0000318"/>
    <property type="project" value="GO_Central"/>
</dbReference>
<dbReference type="GO" id="GO:0040034">
    <property type="term" value="P:regulation of development, heterochronic"/>
    <property type="evidence" value="ECO:0007669"/>
    <property type="project" value="UniProtKB-ARBA"/>
</dbReference>
<dbReference type="FunFam" id="1.10.10.10:FF:000411">
    <property type="entry name" value="Ecdysone-induced protein 74EF isoform A"/>
    <property type="match status" value="1"/>
</dbReference>
<feature type="region of interest" description="Disordered" evidence="7">
    <location>
        <begin position="223"/>
        <end position="272"/>
    </location>
</feature>
<dbReference type="AlphaFoldDB" id="A0A7M7NIE3"/>
<comment type="subcellular location">
    <subcellularLocation>
        <location evidence="1 6">Nucleus</location>
    </subcellularLocation>
</comment>
<keyword evidence="10" id="KW-1185">Reference proteome</keyword>
<dbReference type="SMART" id="SM00413">
    <property type="entry name" value="ETS"/>
    <property type="match status" value="1"/>
</dbReference>
<keyword evidence="3" id="KW-0217">Developmental protein</keyword>
<dbReference type="GO" id="GO:0006357">
    <property type="term" value="P:regulation of transcription by RNA polymerase II"/>
    <property type="evidence" value="ECO:0000318"/>
    <property type="project" value="GO_Central"/>
</dbReference>
<evidence type="ECO:0000256" key="4">
    <source>
        <dbReference type="ARBA" id="ARBA00023125"/>
    </source>
</evidence>
<name>A0A7M7NIE3_STRPU</name>
<evidence type="ECO:0000313" key="10">
    <source>
        <dbReference type="Proteomes" id="UP000007110"/>
    </source>
</evidence>
<evidence type="ECO:0000256" key="5">
    <source>
        <dbReference type="ARBA" id="ARBA00023242"/>
    </source>
</evidence>